<dbReference type="RefSeq" id="WP_315647875.1">
    <property type="nucleotide sequence ID" value="NZ_JAVXZY010000001.1"/>
</dbReference>
<feature type="signal peptide" evidence="1">
    <location>
        <begin position="1"/>
        <end position="20"/>
    </location>
</feature>
<sequence>MLLLVALMGLGMAAVGPLWAQQTQREQEAELLRVGGLYAAAIEAYRDGSPGLAKEYPARLEDLLDDRRFIGLTRHMRRLYPDPMMPSRPWGTVLDAAGRIRAVYSQGAERPLQRQTIELGMARLPVADHYSDWKFGPEELRQ</sequence>
<protein>
    <submittedName>
        <fullName evidence="2">Type II secretion system protein</fullName>
    </submittedName>
</protein>
<organism evidence="2 3">
    <name type="scientific">Roseateles aquae</name>
    <dbReference type="NCBI Taxonomy" id="3077235"/>
    <lineage>
        <taxon>Bacteria</taxon>
        <taxon>Pseudomonadati</taxon>
        <taxon>Pseudomonadota</taxon>
        <taxon>Betaproteobacteria</taxon>
        <taxon>Burkholderiales</taxon>
        <taxon>Sphaerotilaceae</taxon>
        <taxon>Roseateles</taxon>
    </lineage>
</organism>
<gene>
    <name evidence="2" type="ORF">RQP53_00040</name>
</gene>
<reference evidence="2" key="1">
    <citation type="submission" date="2023-09" db="EMBL/GenBank/DDBJ databases">
        <title>Paucibacter sp. APW11 Genome sequencing and assembly.</title>
        <authorList>
            <person name="Kim I."/>
        </authorList>
    </citation>
    <scope>NUCLEOTIDE SEQUENCE</scope>
    <source>
        <strain evidence="2">APW11</strain>
    </source>
</reference>
<keyword evidence="3" id="KW-1185">Reference proteome</keyword>
<evidence type="ECO:0000256" key="1">
    <source>
        <dbReference type="SAM" id="SignalP"/>
    </source>
</evidence>
<comment type="caution">
    <text evidence="2">The sequence shown here is derived from an EMBL/GenBank/DDBJ whole genome shotgun (WGS) entry which is preliminary data.</text>
</comment>
<proteinExistence type="predicted"/>
<dbReference type="EMBL" id="JAVXZY010000001">
    <property type="protein sequence ID" value="MDT8997656.1"/>
    <property type="molecule type" value="Genomic_DNA"/>
</dbReference>
<dbReference type="Proteomes" id="UP001246372">
    <property type="component" value="Unassembled WGS sequence"/>
</dbReference>
<evidence type="ECO:0000313" key="3">
    <source>
        <dbReference type="Proteomes" id="UP001246372"/>
    </source>
</evidence>
<evidence type="ECO:0000313" key="2">
    <source>
        <dbReference type="EMBL" id="MDT8997656.1"/>
    </source>
</evidence>
<name>A0ABU3P4Y8_9BURK</name>
<accession>A0ABU3P4Y8</accession>
<keyword evidence="1" id="KW-0732">Signal</keyword>
<feature type="chain" id="PRO_5046157906" evidence="1">
    <location>
        <begin position="21"/>
        <end position="142"/>
    </location>
</feature>